<dbReference type="OrthoDB" id="9628807at2759"/>
<dbReference type="InterPro" id="IPR036322">
    <property type="entry name" value="WD40_repeat_dom_sf"/>
</dbReference>
<dbReference type="Gene3D" id="6.10.140.1300">
    <property type="match status" value="1"/>
</dbReference>
<keyword evidence="1" id="KW-0853">WD repeat</keyword>
<dbReference type="EMBL" id="CAJPEV010001154">
    <property type="protein sequence ID" value="CAG0891042.1"/>
    <property type="molecule type" value="Genomic_DNA"/>
</dbReference>
<dbReference type="GO" id="GO:0061685">
    <property type="term" value="F:diphthine methylesterase activity"/>
    <property type="evidence" value="ECO:0007669"/>
    <property type="project" value="TreeGrafter"/>
</dbReference>
<dbReference type="PANTHER" id="PTHR46042">
    <property type="entry name" value="DIPHTHINE METHYLTRANSFERASE"/>
    <property type="match status" value="1"/>
</dbReference>
<evidence type="ECO:0000256" key="2">
    <source>
        <dbReference type="ARBA" id="ARBA00022737"/>
    </source>
</evidence>
<evidence type="ECO:0000313" key="5">
    <source>
        <dbReference type="EMBL" id="CAD7246499.1"/>
    </source>
</evidence>
<dbReference type="Gene3D" id="2.130.10.10">
    <property type="entry name" value="YVTN repeat-like/Quinoprotein amine dehydrogenase"/>
    <property type="match status" value="1"/>
</dbReference>
<sequence>MDDEGSSDSNFQISNPPTPRSMDLENSIVMGLNIQNNSFLPAQNVGRTQPSQSKYAQLLAVIEELGKDIRPTYAGSLRDIFVCGTYQLEEIGNGSQRVGLLHLLAYFQEDQTLRILQTLKNVPGILDAKWCSDRIHNRVVLAIANASGYVCIYELQQGKKLVKLEERSLEGIALSLDWSRVNKLDPLLAVSVSVGKVFIFELTHVELVLRASLPVSGFETWVCGFDYWNSSIVYAGVLTPSIKYDQHKSLAYGIDWCLATKNVLASCSFYDHHLSVWTFNKEMIM</sequence>
<dbReference type="AlphaFoldDB" id="A0A7R9A3P5"/>
<protein>
    <submittedName>
        <fullName evidence="5">Uncharacterized protein</fullName>
    </submittedName>
</protein>
<dbReference type="SUPFAM" id="SSF50978">
    <property type="entry name" value="WD40 repeat-like"/>
    <property type="match status" value="1"/>
</dbReference>
<evidence type="ECO:0000256" key="3">
    <source>
        <dbReference type="ARBA" id="ARBA00043952"/>
    </source>
</evidence>
<dbReference type="Proteomes" id="UP000677054">
    <property type="component" value="Unassembled WGS sequence"/>
</dbReference>
<dbReference type="EMBL" id="LR900671">
    <property type="protein sequence ID" value="CAD7246499.1"/>
    <property type="molecule type" value="Genomic_DNA"/>
</dbReference>
<feature type="region of interest" description="Disordered" evidence="4">
    <location>
        <begin position="1"/>
        <end position="22"/>
    </location>
</feature>
<dbReference type="InterPro" id="IPR052415">
    <property type="entry name" value="Diphthine_MTase"/>
</dbReference>
<dbReference type="GO" id="GO:0017183">
    <property type="term" value="P:protein histidyl modification to diphthamide"/>
    <property type="evidence" value="ECO:0007669"/>
    <property type="project" value="TreeGrafter"/>
</dbReference>
<proteinExistence type="predicted"/>
<evidence type="ECO:0000313" key="6">
    <source>
        <dbReference type="Proteomes" id="UP000677054"/>
    </source>
</evidence>
<evidence type="ECO:0000256" key="4">
    <source>
        <dbReference type="SAM" id="MobiDB-lite"/>
    </source>
</evidence>
<reference evidence="5" key="1">
    <citation type="submission" date="2020-11" db="EMBL/GenBank/DDBJ databases">
        <authorList>
            <person name="Tran Van P."/>
        </authorList>
    </citation>
    <scope>NUCLEOTIDE SEQUENCE</scope>
</reference>
<gene>
    <name evidence="5" type="ORF">DSTB1V02_LOCUS6349</name>
</gene>
<dbReference type="GO" id="GO:0005737">
    <property type="term" value="C:cytoplasm"/>
    <property type="evidence" value="ECO:0007669"/>
    <property type="project" value="TreeGrafter"/>
</dbReference>
<dbReference type="PANTHER" id="PTHR46042:SF1">
    <property type="entry name" value="DIPHTHINE METHYLTRANSFERASE"/>
    <property type="match status" value="1"/>
</dbReference>
<accession>A0A7R9A3P5</accession>
<keyword evidence="6" id="KW-1185">Reference proteome</keyword>
<dbReference type="InterPro" id="IPR015943">
    <property type="entry name" value="WD40/YVTN_repeat-like_dom_sf"/>
</dbReference>
<name>A0A7R9A3P5_9CRUS</name>
<organism evidence="5">
    <name type="scientific">Darwinula stevensoni</name>
    <dbReference type="NCBI Taxonomy" id="69355"/>
    <lineage>
        <taxon>Eukaryota</taxon>
        <taxon>Metazoa</taxon>
        <taxon>Ecdysozoa</taxon>
        <taxon>Arthropoda</taxon>
        <taxon>Crustacea</taxon>
        <taxon>Oligostraca</taxon>
        <taxon>Ostracoda</taxon>
        <taxon>Podocopa</taxon>
        <taxon>Podocopida</taxon>
        <taxon>Darwinulocopina</taxon>
        <taxon>Darwinuloidea</taxon>
        <taxon>Darwinulidae</taxon>
        <taxon>Darwinula</taxon>
    </lineage>
</organism>
<evidence type="ECO:0000256" key="1">
    <source>
        <dbReference type="ARBA" id="ARBA00022574"/>
    </source>
</evidence>
<keyword evidence="2" id="KW-0677">Repeat</keyword>
<comment type="pathway">
    <text evidence="3">Protein modification.</text>
</comment>